<protein>
    <submittedName>
        <fullName evidence="2">Integrase catalytic domain-containing protein</fullName>
    </submittedName>
</protein>
<reference evidence="2" key="1">
    <citation type="submission" date="2022-11" db="UniProtKB">
        <authorList>
            <consortium name="WormBaseParasite"/>
        </authorList>
    </citation>
    <scope>IDENTIFICATION</scope>
</reference>
<name>A0AC34RHQ4_9BILA</name>
<evidence type="ECO:0000313" key="2">
    <source>
        <dbReference type="WBParaSite" id="JU765_v2.g6926.t1"/>
    </source>
</evidence>
<proteinExistence type="predicted"/>
<evidence type="ECO:0000313" key="1">
    <source>
        <dbReference type="Proteomes" id="UP000887576"/>
    </source>
</evidence>
<dbReference type="WBParaSite" id="JU765_v2.g6926.t1">
    <property type="protein sequence ID" value="JU765_v2.g6926.t1"/>
    <property type="gene ID" value="JU765_v2.g6926"/>
</dbReference>
<dbReference type="Proteomes" id="UP000887576">
    <property type="component" value="Unplaced"/>
</dbReference>
<accession>A0AC34RHQ4</accession>
<organism evidence="1 2">
    <name type="scientific">Panagrolaimus sp. JU765</name>
    <dbReference type="NCBI Taxonomy" id="591449"/>
    <lineage>
        <taxon>Eukaryota</taxon>
        <taxon>Metazoa</taxon>
        <taxon>Ecdysozoa</taxon>
        <taxon>Nematoda</taxon>
        <taxon>Chromadorea</taxon>
        <taxon>Rhabditida</taxon>
        <taxon>Tylenchina</taxon>
        <taxon>Panagrolaimomorpha</taxon>
        <taxon>Panagrolaimoidea</taxon>
        <taxon>Panagrolaimidae</taxon>
        <taxon>Panagrolaimus</taxon>
    </lineage>
</organism>
<sequence>MGKFEQYLLGRKFVLLTDHAPLVRIFGPKTGHKSIAVKHFANADGLSRLPDPRDDPVLSRYEEEDPVNSNEGRSPFNLQLLAEETAKDKVLNQVLQFTKTGWPKQVPKETQQWKSREEALTVDGKVLKFQDRVVIPESLQKLALDTLHATHVGRDRLIALARENYFYPGMAKDIKQMTMGCEICNGLGKGQKERLHPWQKPEEFWDRVHIDYAGPFHGYMWLIVIDAKTNWLEVIRSKKQTTEATIKGLKNLFCRHGLPKQLVSDNGPAFTSAEFDEFCKKRNIEHIKSPAYHPQSNGEAERAVRTFKEWAEKQLKKGLSLEEAVATTLLLYRSTKSASLGESPAEAAFGRKLRTRLTIHAVNLEEGSHVKADFKPNDLVWVRVYNDEMNWKHGRVQKVKSRTTFLVEVDGQLVFRHRDQLKTAREVYMKSHGKAPIENEPNVASKNNRPPKRRLSPSNVSDWTSRLRPRKARKVGMIGVIMEEKQVIAYWDYLDKAENQMGSICKKDDQWLTRIDELLIFWKTKEHIWPELTAFARKFLTTTASSAEPERVFSHITQLLRNPKRNRLLATKLEKLMEIKEYTVLEKMEENFKKNEEYEDDATDEDEEESDEERAGNPYLID</sequence>